<accession>A0AAW9PU57</accession>
<dbReference type="GO" id="GO:0006355">
    <property type="term" value="P:regulation of DNA-templated transcription"/>
    <property type="evidence" value="ECO:0007669"/>
    <property type="project" value="InterPro"/>
</dbReference>
<sequence>MTTPVHPKTSARLEVRISPEIKALVQKAADLEGRTLTDFAIASVQAAAYRVIEQHQTLKLSIEDSEAFVDAILNPPKPNDALKAAALRYKRIMSV</sequence>
<dbReference type="PANTHER" id="PTHR35401:SF2">
    <property type="entry name" value="ABC-TYPE TRANSPORT SYSTEM"/>
    <property type="match status" value="1"/>
</dbReference>
<reference evidence="3" key="1">
    <citation type="submission" date="2024-01" db="EMBL/GenBank/DDBJ databases">
        <title>Bank of Algae and Cyanobacteria of the Azores (BACA) strain genomes.</title>
        <authorList>
            <person name="Luz R."/>
            <person name="Cordeiro R."/>
            <person name="Fonseca A."/>
            <person name="Goncalves V."/>
        </authorList>
    </citation>
    <scope>NUCLEOTIDE SEQUENCE</scope>
    <source>
        <strain evidence="3">BACA0141</strain>
    </source>
</reference>
<evidence type="ECO:0000256" key="1">
    <source>
        <dbReference type="ARBA" id="ARBA00022649"/>
    </source>
</evidence>
<protein>
    <submittedName>
        <fullName evidence="3">DUF1778 domain-containing protein</fullName>
    </submittedName>
</protein>
<keyword evidence="4" id="KW-1185">Reference proteome</keyword>
<name>A0AAW9PU57_9CYAN</name>
<dbReference type="InterPro" id="IPR010985">
    <property type="entry name" value="Ribbon_hlx_hlx"/>
</dbReference>
<comment type="similarity">
    <text evidence="2">Belongs to the TacA antitoxin family.</text>
</comment>
<evidence type="ECO:0000313" key="3">
    <source>
        <dbReference type="EMBL" id="MEE3718310.1"/>
    </source>
</evidence>
<dbReference type="AlphaFoldDB" id="A0AAW9PU57"/>
<dbReference type="SUPFAM" id="SSF47598">
    <property type="entry name" value="Ribbon-helix-helix"/>
    <property type="match status" value="1"/>
</dbReference>
<keyword evidence="1" id="KW-1277">Toxin-antitoxin system</keyword>
<dbReference type="RefSeq" id="WP_330484743.1">
    <property type="nucleotide sequence ID" value="NZ_JAZBJZ010000072.1"/>
</dbReference>
<gene>
    <name evidence="3" type="ORF">V2H45_16340</name>
</gene>
<comment type="caution">
    <text evidence="3">The sequence shown here is derived from an EMBL/GenBank/DDBJ whole genome shotgun (WGS) entry which is preliminary data.</text>
</comment>
<dbReference type="EMBL" id="JAZBJZ010000072">
    <property type="protein sequence ID" value="MEE3718310.1"/>
    <property type="molecule type" value="Genomic_DNA"/>
</dbReference>
<dbReference type="InterPro" id="IPR014795">
    <property type="entry name" value="TacA_1-like"/>
</dbReference>
<organism evidence="3 4">
    <name type="scientific">Tumidithrix elongata BACA0141</name>
    <dbReference type="NCBI Taxonomy" id="2716417"/>
    <lineage>
        <taxon>Bacteria</taxon>
        <taxon>Bacillati</taxon>
        <taxon>Cyanobacteriota</taxon>
        <taxon>Cyanophyceae</taxon>
        <taxon>Pseudanabaenales</taxon>
        <taxon>Pseudanabaenaceae</taxon>
        <taxon>Tumidithrix</taxon>
        <taxon>Tumidithrix elongata</taxon>
    </lineage>
</organism>
<evidence type="ECO:0000256" key="2">
    <source>
        <dbReference type="ARBA" id="ARBA00049988"/>
    </source>
</evidence>
<dbReference type="Proteomes" id="UP001333818">
    <property type="component" value="Unassembled WGS sequence"/>
</dbReference>
<evidence type="ECO:0000313" key="4">
    <source>
        <dbReference type="Proteomes" id="UP001333818"/>
    </source>
</evidence>
<dbReference type="Pfam" id="PF08681">
    <property type="entry name" value="TacA1"/>
    <property type="match status" value="1"/>
</dbReference>
<dbReference type="PANTHER" id="PTHR35401">
    <property type="entry name" value="COPG FAMILY HELIX-TURN-HELIX PROTEIN-RELATED-RELATED"/>
    <property type="match status" value="1"/>
</dbReference>
<proteinExistence type="inferred from homology"/>
<dbReference type="Gene3D" id="1.20.5.780">
    <property type="entry name" value="Single helix bin"/>
    <property type="match status" value="1"/>
</dbReference>